<dbReference type="Proteomes" id="UP000002008">
    <property type="component" value="Chromosome"/>
</dbReference>
<dbReference type="KEGG" id="cau:Caur_0439"/>
<gene>
    <name evidence="1" type="ordered locus">Caur_0439</name>
</gene>
<dbReference type="InParanoid" id="A9WDT3"/>
<evidence type="ECO:0000313" key="2">
    <source>
        <dbReference type="Proteomes" id="UP000002008"/>
    </source>
</evidence>
<proteinExistence type="predicted"/>
<organism evidence="1 2">
    <name type="scientific">Chloroflexus aurantiacus (strain ATCC 29366 / DSM 635 / J-10-fl)</name>
    <dbReference type="NCBI Taxonomy" id="324602"/>
    <lineage>
        <taxon>Bacteria</taxon>
        <taxon>Bacillati</taxon>
        <taxon>Chloroflexota</taxon>
        <taxon>Chloroflexia</taxon>
        <taxon>Chloroflexales</taxon>
        <taxon>Chloroflexineae</taxon>
        <taxon>Chloroflexaceae</taxon>
        <taxon>Chloroflexus</taxon>
    </lineage>
</organism>
<name>A9WDT3_CHLAA</name>
<dbReference type="RefSeq" id="WP_012256345.1">
    <property type="nucleotide sequence ID" value="NC_010175.1"/>
</dbReference>
<dbReference type="eggNOG" id="ENOG50317IJ">
    <property type="taxonomic scope" value="Bacteria"/>
</dbReference>
<dbReference type="EMBL" id="CP000909">
    <property type="protein sequence ID" value="ABY33689.1"/>
    <property type="molecule type" value="Genomic_DNA"/>
</dbReference>
<dbReference type="EnsemblBacteria" id="ABY33689">
    <property type="protein sequence ID" value="ABY33689"/>
    <property type="gene ID" value="Caur_0439"/>
</dbReference>
<dbReference type="PATRIC" id="fig|324602.8.peg.498"/>
<sequence>MTTNTQQTQADLIKAITDIATTLPMAQVMQLYQFALFLKMHPLPEEMFSEILADEALWESQFASTDDSKLAELIDVIETEINEGRTRPMFDEHGEFLEYQ</sequence>
<dbReference type="AlphaFoldDB" id="A9WDT3"/>
<reference evidence="2" key="1">
    <citation type="journal article" date="2011" name="BMC Genomics">
        <title>Complete genome sequence of the filamentous anoxygenic phototrophic bacterium Chloroflexus aurantiacus.</title>
        <authorList>
            <person name="Tang K.H."/>
            <person name="Barry K."/>
            <person name="Chertkov O."/>
            <person name="Dalin E."/>
            <person name="Han C.S."/>
            <person name="Hauser L.J."/>
            <person name="Honchak B.M."/>
            <person name="Karbach L.E."/>
            <person name="Land M.L."/>
            <person name="Lapidus A."/>
            <person name="Larimer F.W."/>
            <person name="Mikhailova N."/>
            <person name="Pitluck S."/>
            <person name="Pierson B.K."/>
            <person name="Blankenship R.E."/>
        </authorList>
    </citation>
    <scope>NUCLEOTIDE SEQUENCE [LARGE SCALE GENOMIC DNA]</scope>
    <source>
        <strain evidence="2">ATCC 29366 / DSM 635 / J-10-fl</strain>
    </source>
</reference>
<accession>A9WDT3</accession>
<evidence type="ECO:0000313" key="1">
    <source>
        <dbReference type="EMBL" id="ABY33689.1"/>
    </source>
</evidence>
<keyword evidence="2" id="KW-1185">Reference proteome</keyword>
<protein>
    <submittedName>
        <fullName evidence="1">Uncharacterized protein</fullName>
    </submittedName>
</protein>
<dbReference type="HOGENOM" id="CLU_2286479_0_0_0"/>